<dbReference type="InterPro" id="IPR021414">
    <property type="entry name" value="DUF3054"/>
</dbReference>
<reference evidence="2 3" key="1">
    <citation type="submission" date="2018-01" db="EMBL/GenBank/DDBJ databases">
        <title>Draft genome sequence of Jiangella sp. GTF31.</title>
        <authorList>
            <person name="Sahin N."/>
            <person name="Ay H."/>
            <person name="Saygin H."/>
        </authorList>
    </citation>
    <scope>NUCLEOTIDE SEQUENCE [LARGE SCALE GENOMIC DNA]</scope>
    <source>
        <strain evidence="2 3">GTF31</strain>
    </source>
</reference>
<dbReference type="Proteomes" id="UP000248764">
    <property type="component" value="Unassembled WGS sequence"/>
</dbReference>
<name>A0A2W2CDE7_9ACTN</name>
<proteinExistence type="predicted"/>
<organism evidence="2 3">
    <name type="scientific">Jiangella anatolica</name>
    <dbReference type="NCBI Taxonomy" id="2670374"/>
    <lineage>
        <taxon>Bacteria</taxon>
        <taxon>Bacillati</taxon>
        <taxon>Actinomycetota</taxon>
        <taxon>Actinomycetes</taxon>
        <taxon>Jiangellales</taxon>
        <taxon>Jiangellaceae</taxon>
        <taxon>Jiangella</taxon>
    </lineage>
</organism>
<dbReference type="EMBL" id="POTW01000022">
    <property type="protein sequence ID" value="PZF83706.1"/>
    <property type="molecule type" value="Genomic_DNA"/>
</dbReference>
<keyword evidence="1" id="KW-0472">Membrane</keyword>
<evidence type="ECO:0000313" key="2">
    <source>
        <dbReference type="EMBL" id="PZF83706.1"/>
    </source>
</evidence>
<keyword evidence="3" id="KW-1185">Reference proteome</keyword>
<dbReference type="RefSeq" id="WP_111254822.1">
    <property type="nucleotide sequence ID" value="NZ_POTW01000022.1"/>
</dbReference>
<evidence type="ECO:0000313" key="3">
    <source>
        <dbReference type="Proteomes" id="UP000248764"/>
    </source>
</evidence>
<gene>
    <name evidence="2" type="ORF">C1I92_11345</name>
</gene>
<feature type="transmembrane region" description="Helical" evidence="1">
    <location>
        <begin position="37"/>
        <end position="57"/>
    </location>
</feature>
<comment type="caution">
    <text evidence="2">The sequence shown here is derived from an EMBL/GenBank/DDBJ whole genome shotgun (WGS) entry which is preliminary data.</text>
</comment>
<sequence length="130" mass="13436">MSRWAAVAADAVLVLVFVLIGRRTHDDPLALAGVARTAWPFLAGLAVGWAVTLLGAPRGREDAGPARPRGWLAAGVTVWAATVIVGMLLRAASGQGTAASFVVVATVVLGALLVGWRLVAALTGRRRFVT</sequence>
<accession>A0A2W2CDE7</accession>
<protein>
    <submittedName>
        <fullName evidence="2">DUF3054 domain-containing protein</fullName>
    </submittedName>
</protein>
<keyword evidence="1" id="KW-1133">Transmembrane helix</keyword>
<dbReference type="AlphaFoldDB" id="A0A2W2CDE7"/>
<evidence type="ECO:0000256" key="1">
    <source>
        <dbReference type="SAM" id="Phobius"/>
    </source>
</evidence>
<feature type="transmembrane region" description="Helical" evidence="1">
    <location>
        <begin position="69"/>
        <end position="92"/>
    </location>
</feature>
<keyword evidence="1" id="KW-0812">Transmembrane</keyword>
<feature type="transmembrane region" description="Helical" evidence="1">
    <location>
        <begin position="98"/>
        <end position="119"/>
    </location>
</feature>
<dbReference type="Pfam" id="PF11255">
    <property type="entry name" value="DUF3054"/>
    <property type="match status" value="1"/>
</dbReference>